<reference evidence="2" key="1">
    <citation type="journal article" date="2020" name="Stud. Mycol.">
        <title>101 Dothideomycetes genomes: a test case for predicting lifestyles and emergence of pathogens.</title>
        <authorList>
            <person name="Haridas S."/>
            <person name="Albert R."/>
            <person name="Binder M."/>
            <person name="Bloem J."/>
            <person name="Labutti K."/>
            <person name="Salamov A."/>
            <person name="Andreopoulos B."/>
            <person name="Baker S."/>
            <person name="Barry K."/>
            <person name="Bills G."/>
            <person name="Bluhm B."/>
            <person name="Cannon C."/>
            <person name="Castanera R."/>
            <person name="Culley D."/>
            <person name="Daum C."/>
            <person name="Ezra D."/>
            <person name="Gonzalez J."/>
            <person name="Henrissat B."/>
            <person name="Kuo A."/>
            <person name="Liang C."/>
            <person name="Lipzen A."/>
            <person name="Lutzoni F."/>
            <person name="Magnuson J."/>
            <person name="Mondo S."/>
            <person name="Nolan M."/>
            <person name="Ohm R."/>
            <person name="Pangilinan J."/>
            <person name="Park H.-J."/>
            <person name="Ramirez L."/>
            <person name="Alfaro M."/>
            <person name="Sun H."/>
            <person name="Tritt A."/>
            <person name="Yoshinaga Y."/>
            <person name="Zwiers L.-H."/>
            <person name="Turgeon B."/>
            <person name="Goodwin S."/>
            <person name="Spatafora J."/>
            <person name="Crous P."/>
            <person name="Grigoriev I."/>
        </authorList>
    </citation>
    <scope>NUCLEOTIDE SEQUENCE</scope>
    <source>
        <strain evidence="2">CBS 269.34</strain>
    </source>
</reference>
<dbReference type="AlphaFoldDB" id="A0A6A6QJV2"/>
<dbReference type="EMBL" id="MU004194">
    <property type="protein sequence ID" value="KAF2492296.1"/>
    <property type="molecule type" value="Genomic_DNA"/>
</dbReference>
<evidence type="ECO:0000313" key="3">
    <source>
        <dbReference type="Proteomes" id="UP000799750"/>
    </source>
</evidence>
<name>A0A6A6QJV2_9PEZI</name>
<feature type="region of interest" description="Disordered" evidence="1">
    <location>
        <begin position="1"/>
        <end position="23"/>
    </location>
</feature>
<protein>
    <submittedName>
        <fullName evidence="2">Uncharacterized protein</fullName>
    </submittedName>
</protein>
<dbReference type="OrthoDB" id="10492261at2759"/>
<keyword evidence="3" id="KW-1185">Reference proteome</keyword>
<gene>
    <name evidence="2" type="ORF">BU16DRAFT_542200</name>
</gene>
<accession>A0A6A6QJV2</accession>
<organism evidence="2 3">
    <name type="scientific">Lophium mytilinum</name>
    <dbReference type="NCBI Taxonomy" id="390894"/>
    <lineage>
        <taxon>Eukaryota</taxon>
        <taxon>Fungi</taxon>
        <taxon>Dikarya</taxon>
        <taxon>Ascomycota</taxon>
        <taxon>Pezizomycotina</taxon>
        <taxon>Dothideomycetes</taxon>
        <taxon>Pleosporomycetidae</taxon>
        <taxon>Mytilinidiales</taxon>
        <taxon>Mytilinidiaceae</taxon>
        <taxon>Lophium</taxon>
    </lineage>
</organism>
<sequence length="196" mass="22872">MDIHSLPNQSNTTLPRPSPKATYCDATTQTDFPKECLAIRLPTPTANAAPFEAFLDQHVEQLPDHTRALKACRQKALQPCVRVGTALYDRIRQEIHTFSEHDQWKVMEQTQKCIMLSHQDVDTKAWAKLRRLCKGKWNGDLVVMAKEYDLLRRRYRGVLAEIEADEIVVVFKTERFREQVEMLRNRAADWYDFPLE</sequence>
<feature type="compositionally biased region" description="Polar residues" evidence="1">
    <location>
        <begin position="1"/>
        <end position="15"/>
    </location>
</feature>
<evidence type="ECO:0000256" key="1">
    <source>
        <dbReference type="SAM" id="MobiDB-lite"/>
    </source>
</evidence>
<dbReference type="Proteomes" id="UP000799750">
    <property type="component" value="Unassembled WGS sequence"/>
</dbReference>
<proteinExistence type="predicted"/>
<evidence type="ECO:0000313" key="2">
    <source>
        <dbReference type="EMBL" id="KAF2492296.1"/>
    </source>
</evidence>